<dbReference type="Proteomes" id="UP000620124">
    <property type="component" value="Unassembled WGS sequence"/>
</dbReference>
<dbReference type="GO" id="GO:0016740">
    <property type="term" value="F:transferase activity"/>
    <property type="evidence" value="ECO:0007669"/>
    <property type="project" value="UniProtKB-KW"/>
</dbReference>
<comment type="caution">
    <text evidence="1">The sequence shown here is derived from an EMBL/GenBank/DDBJ whole genome shotgun (WGS) entry which is preliminary data.</text>
</comment>
<protein>
    <submittedName>
        <fullName evidence="1">Glycosyltransferase family 1 protein</fullName>
    </submittedName>
</protein>
<evidence type="ECO:0000313" key="2">
    <source>
        <dbReference type="Proteomes" id="UP000620124"/>
    </source>
</evidence>
<keyword evidence="2" id="KW-1185">Reference proteome</keyword>
<reference evidence="1" key="1">
    <citation type="submission" date="2020-05" db="EMBL/GenBank/DDBJ databases">
        <title>Mycena genomes resolve the evolution of fungal bioluminescence.</title>
        <authorList>
            <person name="Tsai I.J."/>
        </authorList>
    </citation>
    <scope>NUCLEOTIDE SEQUENCE</scope>
    <source>
        <strain evidence="1">CCC161011</strain>
    </source>
</reference>
<dbReference type="OrthoDB" id="25778at2759"/>
<evidence type="ECO:0000313" key="1">
    <source>
        <dbReference type="EMBL" id="KAF7352235.1"/>
    </source>
</evidence>
<proteinExistence type="predicted"/>
<gene>
    <name evidence="1" type="ORF">MVEN_01186900</name>
</gene>
<sequence length="177" mass="19822">MEDIERQALHRRLFAFAPPPTASPVPLRPWGAVRELGLHTWPLLLTQRAGGKCTCCERVFSAQVEWVHEGDEFHAAPQLWTFGGLRGEVVVAEGRSVKDWLAQAELSVFTNTLRNLFYTLGEDYHALILVQRYQFAIGGAKIDVWHEVEVSTFAFGLGVMRVRVGRCSSKGTAPRCV</sequence>
<keyword evidence="1" id="KW-0808">Transferase</keyword>
<dbReference type="EMBL" id="JACAZI010000009">
    <property type="protein sequence ID" value="KAF7352235.1"/>
    <property type="molecule type" value="Genomic_DNA"/>
</dbReference>
<organism evidence="1 2">
    <name type="scientific">Mycena venus</name>
    <dbReference type="NCBI Taxonomy" id="2733690"/>
    <lineage>
        <taxon>Eukaryota</taxon>
        <taxon>Fungi</taxon>
        <taxon>Dikarya</taxon>
        <taxon>Basidiomycota</taxon>
        <taxon>Agaricomycotina</taxon>
        <taxon>Agaricomycetes</taxon>
        <taxon>Agaricomycetidae</taxon>
        <taxon>Agaricales</taxon>
        <taxon>Marasmiineae</taxon>
        <taxon>Mycenaceae</taxon>
        <taxon>Mycena</taxon>
    </lineage>
</organism>
<dbReference type="AlphaFoldDB" id="A0A8H6Y5W3"/>
<accession>A0A8H6Y5W3</accession>
<name>A0A8H6Y5W3_9AGAR</name>